<comment type="similarity">
    <text evidence="1">Belongs to the sigma-70 factor family. ECF subfamily.</text>
</comment>
<keyword evidence="5" id="KW-0804">Transcription</keyword>
<sequence length="304" mass="32887">MDPNAVLAEQFQRSRAHLRAVAVRILGSPEDAEDALQEVWLRASRVDVSAVENLPGWLTTVTSRVCLDMLRARRRRPETPTDPVLLAPLVTDGVPDPADAVAQAGRVSEALLVVLDRLGPAERVAFMLHDLFAVPFDDIAELLDRSPDAAKKLASRARRQVHGTATVPAAELDRHRTVVEAFLAATRAGDLDALLRVLAPDVVRRVDRVAMRGQPAQEARGARGVATETVLSAGMARHAWPALVDGRIGVVVAPHGRLRFALRLVIDGDRVAGIDVIGEPDRLRRLVLAVVEPVTSLRPVASES</sequence>
<evidence type="ECO:0000259" key="6">
    <source>
        <dbReference type="Pfam" id="PF04542"/>
    </source>
</evidence>
<dbReference type="InterPro" id="IPR036388">
    <property type="entry name" value="WH-like_DNA-bd_sf"/>
</dbReference>
<name>A0A8J3YHF1_9ACTN</name>
<dbReference type="GO" id="GO:0003677">
    <property type="term" value="F:DNA binding"/>
    <property type="evidence" value="ECO:0007669"/>
    <property type="project" value="InterPro"/>
</dbReference>
<reference evidence="8" key="1">
    <citation type="submission" date="2021-01" db="EMBL/GenBank/DDBJ databases">
        <title>Whole genome shotgun sequence of Virgisporangium aliadipatigenens NBRC 105644.</title>
        <authorList>
            <person name="Komaki H."/>
            <person name="Tamura T."/>
        </authorList>
    </citation>
    <scope>NUCLEOTIDE SEQUENCE</scope>
    <source>
        <strain evidence="8">NBRC 105644</strain>
    </source>
</reference>
<dbReference type="GO" id="GO:0006352">
    <property type="term" value="P:DNA-templated transcription initiation"/>
    <property type="evidence" value="ECO:0007669"/>
    <property type="project" value="InterPro"/>
</dbReference>
<dbReference type="SUPFAM" id="SSF88659">
    <property type="entry name" value="Sigma3 and sigma4 domains of RNA polymerase sigma factors"/>
    <property type="match status" value="1"/>
</dbReference>
<dbReference type="PANTHER" id="PTHR30173:SF43">
    <property type="entry name" value="ECF RNA POLYMERASE SIGMA FACTOR SIGI-RELATED"/>
    <property type="match status" value="1"/>
</dbReference>
<dbReference type="RefSeq" id="WP_203897591.1">
    <property type="nucleotide sequence ID" value="NZ_BOPF01000003.1"/>
</dbReference>
<keyword evidence="9" id="KW-1185">Reference proteome</keyword>
<keyword evidence="4" id="KW-0731">Sigma factor</keyword>
<dbReference type="InterPro" id="IPR052704">
    <property type="entry name" value="ECF_Sigma-70_Domain"/>
</dbReference>
<dbReference type="GO" id="GO:0016987">
    <property type="term" value="F:sigma factor activity"/>
    <property type="evidence" value="ECO:0007669"/>
    <property type="project" value="UniProtKB-KW"/>
</dbReference>
<feature type="domain" description="RNA polymerase sigma factor 70 region 4 type 2" evidence="7">
    <location>
        <begin position="109"/>
        <end position="160"/>
    </location>
</feature>
<evidence type="ECO:0000256" key="4">
    <source>
        <dbReference type="ARBA" id="ARBA00023082"/>
    </source>
</evidence>
<organism evidence="8 9">
    <name type="scientific">Virgisporangium aliadipatigenens</name>
    <dbReference type="NCBI Taxonomy" id="741659"/>
    <lineage>
        <taxon>Bacteria</taxon>
        <taxon>Bacillati</taxon>
        <taxon>Actinomycetota</taxon>
        <taxon>Actinomycetes</taxon>
        <taxon>Micromonosporales</taxon>
        <taxon>Micromonosporaceae</taxon>
        <taxon>Virgisporangium</taxon>
    </lineage>
</organism>
<dbReference type="GO" id="GO:0000428">
    <property type="term" value="C:DNA-directed RNA polymerase complex"/>
    <property type="evidence" value="ECO:0007669"/>
    <property type="project" value="UniProtKB-KW"/>
</dbReference>
<dbReference type="InterPro" id="IPR013325">
    <property type="entry name" value="RNA_pol_sigma_r2"/>
</dbReference>
<protein>
    <submittedName>
        <fullName evidence="8">DNA-directed RNA polymerase sigma-70 factor</fullName>
    </submittedName>
</protein>
<dbReference type="Pfam" id="PF08281">
    <property type="entry name" value="Sigma70_r4_2"/>
    <property type="match status" value="1"/>
</dbReference>
<dbReference type="InterPro" id="IPR013324">
    <property type="entry name" value="RNA_pol_sigma_r3/r4-like"/>
</dbReference>
<dbReference type="EMBL" id="BOPF01000003">
    <property type="protein sequence ID" value="GIJ44001.1"/>
    <property type="molecule type" value="Genomic_DNA"/>
</dbReference>
<dbReference type="PANTHER" id="PTHR30173">
    <property type="entry name" value="SIGMA 19 FACTOR"/>
    <property type="match status" value="1"/>
</dbReference>
<dbReference type="Gene3D" id="1.10.1740.10">
    <property type="match status" value="1"/>
</dbReference>
<dbReference type="Proteomes" id="UP000619260">
    <property type="component" value="Unassembled WGS sequence"/>
</dbReference>
<dbReference type="SUPFAM" id="SSF88946">
    <property type="entry name" value="Sigma2 domain of RNA polymerase sigma factors"/>
    <property type="match status" value="1"/>
</dbReference>
<dbReference type="InterPro" id="IPR013249">
    <property type="entry name" value="RNA_pol_sigma70_r4_t2"/>
</dbReference>
<dbReference type="Pfam" id="PF04542">
    <property type="entry name" value="Sigma70_r2"/>
    <property type="match status" value="1"/>
</dbReference>
<evidence type="ECO:0000256" key="1">
    <source>
        <dbReference type="ARBA" id="ARBA00010641"/>
    </source>
</evidence>
<gene>
    <name evidence="8" type="primary">rpoE_4</name>
    <name evidence="8" type="ORF">Val02_08870</name>
</gene>
<evidence type="ECO:0000256" key="2">
    <source>
        <dbReference type="ARBA" id="ARBA00011344"/>
    </source>
</evidence>
<feature type="domain" description="RNA polymerase sigma-70 region 2" evidence="6">
    <location>
        <begin position="11"/>
        <end position="76"/>
    </location>
</feature>
<evidence type="ECO:0000259" key="7">
    <source>
        <dbReference type="Pfam" id="PF08281"/>
    </source>
</evidence>
<dbReference type="InterPro" id="IPR032710">
    <property type="entry name" value="NTF2-like_dom_sf"/>
</dbReference>
<dbReference type="InterPro" id="IPR007627">
    <property type="entry name" value="RNA_pol_sigma70_r2"/>
</dbReference>
<evidence type="ECO:0000256" key="3">
    <source>
        <dbReference type="ARBA" id="ARBA00023015"/>
    </source>
</evidence>
<keyword evidence="3" id="KW-0805">Transcription regulation</keyword>
<accession>A0A8J3YHF1</accession>
<evidence type="ECO:0000313" key="9">
    <source>
        <dbReference type="Proteomes" id="UP000619260"/>
    </source>
</evidence>
<dbReference type="AlphaFoldDB" id="A0A8J3YHF1"/>
<dbReference type="InterPro" id="IPR014284">
    <property type="entry name" value="RNA_pol_sigma-70_dom"/>
</dbReference>
<dbReference type="Gene3D" id="3.10.450.50">
    <property type="match status" value="1"/>
</dbReference>
<dbReference type="NCBIfam" id="TIGR02937">
    <property type="entry name" value="sigma70-ECF"/>
    <property type="match status" value="1"/>
</dbReference>
<dbReference type="Gene3D" id="1.10.10.10">
    <property type="entry name" value="Winged helix-like DNA-binding domain superfamily/Winged helix DNA-binding domain"/>
    <property type="match status" value="1"/>
</dbReference>
<dbReference type="SUPFAM" id="SSF54427">
    <property type="entry name" value="NTF2-like"/>
    <property type="match status" value="1"/>
</dbReference>
<comment type="subunit">
    <text evidence="2">Interacts transiently with the RNA polymerase catalytic core formed by RpoA, RpoB, RpoC and RpoZ (2 alpha, 1 beta, 1 beta' and 1 omega subunit) to form the RNA polymerase holoenzyme that can initiate transcription.</text>
</comment>
<evidence type="ECO:0000313" key="8">
    <source>
        <dbReference type="EMBL" id="GIJ44001.1"/>
    </source>
</evidence>
<evidence type="ECO:0000256" key="5">
    <source>
        <dbReference type="ARBA" id="ARBA00023163"/>
    </source>
</evidence>
<comment type="caution">
    <text evidence="8">The sequence shown here is derived from an EMBL/GenBank/DDBJ whole genome shotgun (WGS) entry which is preliminary data.</text>
</comment>
<proteinExistence type="inferred from homology"/>
<keyword evidence="8" id="KW-0240">DNA-directed RNA polymerase</keyword>